<dbReference type="InterPro" id="IPR046676">
    <property type="entry name" value="DUF6546"/>
</dbReference>
<accession>A0A0G4PUI1</accession>
<keyword evidence="3" id="KW-1185">Reference proteome</keyword>
<evidence type="ECO:0000259" key="1">
    <source>
        <dbReference type="Pfam" id="PF20183"/>
    </source>
</evidence>
<proteinExistence type="predicted"/>
<dbReference type="EMBL" id="HG793175">
    <property type="protein sequence ID" value="CRL29971.1"/>
    <property type="molecule type" value="Genomic_DNA"/>
</dbReference>
<dbReference type="Proteomes" id="UP000053732">
    <property type="component" value="Unassembled WGS sequence"/>
</dbReference>
<dbReference type="AlphaFoldDB" id="A0A0G4PUI1"/>
<evidence type="ECO:0000313" key="3">
    <source>
        <dbReference type="Proteomes" id="UP000053732"/>
    </source>
</evidence>
<sequence length="453" mass="52471">MQAIVEKRTFSVININTAKRLAEFRHLAWNYRTSFVRKINLLVQLESYYGAARTRYETEEEMQRNNKIFTGAIRSLFNNLATWPENEVGIFLSIQAQSPGDTGATTDEACEERHQAYLNDDLLNKRFERSYLHFDESIGVKCAVVPIITTLTIGLCIRKIEPASSSLIASKLPRLYNLHLYLSDTCKWDPELRKRHRNSFAKSLHLWPSSVRELTIDFCHIPHSDENYPPTILTAEGNTDPLSLSLRDFSQQLIGMACTQCVVGKDLFWPLKDDNIQLPFWPRLKYLHLAYVPVTPSGKWLFEKEEPAGDEDDDYNSDDPSSIYDDMEEIDKYWIFPEDRKFKSIRTKFNHELFNEFYISAGKAALRMPKLRYMKLVTSNCEKHEFEYLVEGGVAKATWSNSCKRTSFQPWEQETRRAKAISAFQPNDQVLQLWNQVASEHTGGRLEVEIAPL</sequence>
<name>A0A0G4PUI1_PENC3</name>
<organism evidence="2 3">
    <name type="scientific">Penicillium camemberti (strain FM 013)</name>
    <dbReference type="NCBI Taxonomy" id="1429867"/>
    <lineage>
        <taxon>Eukaryota</taxon>
        <taxon>Fungi</taxon>
        <taxon>Dikarya</taxon>
        <taxon>Ascomycota</taxon>
        <taxon>Pezizomycotina</taxon>
        <taxon>Eurotiomycetes</taxon>
        <taxon>Eurotiomycetidae</taxon>
        <taxon>Eurotiales</taxon>
        <taxon>Aspergillaceae</taxon>
        <taxon>Penicillium</taxon>
    </lineage>
</organism>
<gene>
    <name evidence="2" type="ORF">PCAMFM013_S042g000030</name>
</gene>
<feature type="domain" description="DUF6546" evidence="1">
    <location>
        <begin position="347"/>
        <end position="449"/>
    </location>
</feature>
<reference evidence="2 3" key="1">
    <citation type="journal article" date="2014" name="Nat. Commun.">
        <title>Multiple recent horizontal transfers of a large genomic region in cheese making fungi.</title>
        <authorList>
            <person name="Cheeseman K."/>
            <person name="Ropars J."/>
            <person name="Renault P."/>
            <person name="Dupont J."/>
            <person name="Gouzy J."/>
            <person name="Branca A."/>
            <person name="Abraham A.L."/>
            <person name="Ceppi M."/>
            <person name="Conseiller E."/>
            <person name="Debuchy R."/>
            <person name="Malagnac F."/>
            <person name="Goarin A."/>
            <person name="Silar P."/>
            <person name="Lacoste S."/>
            <person name="Sallet E."/>
            <person name="Bensimon A."/>
            <person name="Giraud T."/>
            <person name="Brygoo Y."/>
        </authorList>
    </citation>
    <scope>NUCLEOTIDE SEQUENCE [LARGE SCALE GENOMIC DNA]</scope>
    <source>
        <strain evidence="3">FM 013</strain>
    </source>
</reference>
<dbReference type="STRING" id="1429867.A0A0G4PUI1"/>
<protein>
    <submittedName>
        <fullName evidence="2">Str. FM013</fullName>
    </submittedName>
</protein>
<evidence type="ECO:0000313" key="2">
    <source>
        <dbReference type="EMBL" id="CRL29971.1"/>
    </source>
</evidence>
<dbReference type="Pfam" id="PF20183">
    <property type="entry name" value="DUF6546"/>
    <property type="match status" value="1"/>
</dbReference>